<dbReference type="AlphaFoldDB" id="A0A382W5H7"/>
<organism evidence="1">
    <name type="scientific">marine metagenome</name>
    <dbReference type="NCBI Taxonomy" id="408172"/>
    <lineage>
        <taxon>unclassified sequences</taxon>
        <taxon>metagenomes</taxon>
        <taxon>ecological metagenomes</taxon>
    </lineage>
</organism>
<gene>
    <name evidence="1" type="ORF">METZ01_LOCUS406222</name>
</gene>
<reference evidence="1" key="1">
    <citation type="submission" date="2018-05" db="EMBL/GenBank/DDBJ databases">
        <authorList>
            <person name="Lanie J.A."/>
            <person name="Ng W.-L."/>
            <person name="Kazmierczak K.M."/>
            <person name="Andrzejewski T.M."/>
            <person name="Davidsen T.M."/>
            <person name="Wayne K.J."/>
            <person name="Tettelin H."/>
            <person name="Glass J.I."/>
            <person name="Rusch D."/>
            <person name="Podicherti R."/>
            <person name="Tsui H.-C.T."/>
            <person name="Winkler M.E."/>
        </authorList>
    </citation>
    <scope>NUCLEOTIDE SEQUENCE</scope>
</reference>
<accession>A0A382W5H7</accession>
<evidence type="ECO:0000313" key="1">
    <source>
        <dbReference type="EMBL" id="SVD53368.1"/>
    </source>
</evidence>
<protein>
    <submittedName>
        <fullName evidence="1">Uncharacterized protein</fullName>
    </submittedName>
</protein>
<dbReference type="EMBL" id="UINC01156767">
    <property type="protein sequence ID" value="SVD53368.1"/>
    <property type="molecule type" value="Genomic_DNA"/>
</dbReference>
<feature type="non-terminal residue" evidence="1">
    <location>
        <position position="47"/>
    </location>
</feature>
<proteinExistence type="predicted"/>
<sequence>MKKLIIFLTTKEFENDKIFSADIKAFVHSLGKKPIDIDKSLTIDSER</sequence>
<name>A0A382W5H7_9ZZZZ</name>